<name>A0AAN8TN47_SOLBU</name>
<keyword evidence="2" id="KW-1185">Reference proteome</keyword>
<reference evidence="1 2" key="1">
    <citation type="submission" date="2024-02" db="EMBL/GenBank/DDBJ databases">
        <title>de novo genome assembly of Solanum bulbocastanum strain 11H21.</title>
        <authorList>
            <person name="Hosaka A.J."/>
        </authorList>
    </citation>
    <scope>NUCLEOTIDE SEQUENCE [LARGE SCALE GENOMIC DNA]</scope>
    <source>
        <tissue evidence="1">Young leaves</tissue>
    </source>
</reference>
<dbReference type="Gene3D" id="3.40.50.10140">
    <property type="entry name" value="Toll/interleukin-1 receptor homology (TIR) domain"/>
    <property type="match status" value="1"/>
</dbReference>
<dbReference type="EMBL" id="JBANQN010000005">
    <property type="protein sequence ID" value="KAK6789784.1"/>
    <property type="molecule type" value="Genomic_DNA"/>
</dbReference>
<sequence>MSHLYEGLKNRGIFTFQDNIRLEHGNSIPKELCKGIEES</sequence>
<dbReference type="SUPFAM" id="SSF52200">
    <property type="entry name" value="Toll/Interleukin receptor TIR domain"/>
    <property type="match status" value="1"/>
</dbReference>
<accession>A0AAN8TN47</accession>
<organism evidence="1 2">
    <name type="scientific">Solanum bulbocastanum</name>
    <name type="common">Wild potato</name>
    <dbReference type="NCBI Taxonomy" id="147425"/>
    <lineage>
        <taxon>Eukaryota</taxon>
        <taxon>Viridiplantae</taxon>
        <taxon>Streptophyta</taxon>
        <taxon>Embryophyta</taxon>
        <taxon>Tracheophyta</taxon>
        <taxon>Spermatophyta</taxon>
        <taxon>Magnoliopsida</taxon>
        <taxon>eudicotyledons</taxon>
        <taxon>Gunneridae</taxon>
        <taxon>Pentapetalae</taxon>
        <taxon>asterids</taxon>
        <taxon>lamiids</taxon>
        <taxon>Solanales</taxon>
        <taxon>Solanaceae</taxon>
        <taxon>Solanoideae</taxon>
        <taxon>Solaneae</taxon>
        <taxon>Solanum</taxon>
    </lineage>
</organism>
<proteinExistence type="predicted"/>
<protein>
    <submittedName>
        <fullName evidence="1">Uncharacterized protein</fullName>
    </submittedName>
</protein>
<comment type="caution">
    <text evidence="1">The sequence shown here is derived from an EMBL/GenBank/DDBJ whole genome shotgun (WGS) entry which is preliminary data.</text>
</comment>
<evidence type="ECO:0000313" key="2">
    <source>
        <dbReference type="Proteomes" id="UP001371456"/>
    </source>
</evidence>
<dbReference type="AlphaFoldDB" id="A0AAN8TN47"/>
<gene>
    <name evidence="1" type="ORF">RDI58_013584</name>
</gene>
<evidence type="ECO:0000313" key="1">
    <source>
        <dbReference type="EMBL" id="KAK6789784.1"/>
    </source>
</evidence>
<dbReference type="InterPro" id="IPR035897">
    <property type="entry name" value="Toll_tir_struct_dom_sf"/>
</dbReference>
<dbReference type="Proteomes" id="UP001371456">
    <property type="component" value="Unassembled WGS sequence"/>
</dbReference>